<dbReference type="PANTHER" id="PTHR38338:SF1">
    <property type="entry name" value="AGAP013079-PA"/>
    <property type="match status" value="1"/>
</dbReference>
<organism evidence="2 3">
    <name type="scientific">Ooceraea biroi</name>
    <name type="common">Clonal raider ant</name>
    <name type="synonym">Cerapachys biroi</name>
    <dbReference type="NCBI Taxonomy" id="2015173"/>
    <lineage>
        <taxon>Eukaryota</taxon>
        <taxon>Metazoa</taxon>
        <taxon>Ecdysozoa</taxon>
        <taxon>Arthropoda</taxon>
        <taxon>Hexapoda</taxon>
        <taxon>Insecta</taxon>
        <taxon>Pterygota</taxon>
        <taxon>Neoptera</taxon>
        <taxon>Endopterygota</taxon>
        <taxon>Hymenoptera</taxon>
        <taxon>Apocrita</taxon>
        <taxon>Aculeata</taxon>
        <taxon>Formicoidea</taxon>
        <taxon>Formicidae</taxon>
        <taxon>Dorylinae</taxon>
        <taxon>Ooceraea</taxon>
    </lineage>
</organism>
<dbReference type="Proteomes" id="UP000053097">
    <property type="component" value="Unassembled WGS sequence"/>
</dbReference>
<evidence type="ECO:0000313" key="2">
    <source>
        <dbReference type="EMBL" id="EZA57123.1"/>
    </source>
</evidence>
<dbReference type="PANTHER" id="PTHR38338">
    <property type="entry name" value="AGAP013079-PA"/>
    <property type="match status" value="1"/>
</dbReference>
<protein>
    <submittedName>
        <fullName evidence="2">Uncharacterized protein</fullName>
    </submittedName>
</protein>
<evidence type="ECO:0000313" key="3">
    <source>
        <dbReference type="Proteomes" id="UP000053097"/>
    </source>
</evidence>
<feature type="compositionally biased region" description="Basic and acidic residues" evidence="1">
    <location>
        <begin position="88"/>
        <end position="99"/>
    </location>
</feature>
<dbReference type="OrthoDB" id="6357957at2759"/>
<dbReference type="AlphaFoldDB" id="A0A026WMI9"/>
<name>A0A026WMI9_OOCBI</name>
<reference evidence="2 3" key="1">
    <citation type="journal article" date="2014" name="Curr. Biol.">
        <title>The genome of the clonal raider ant Cerapachys biroi.</title>
        <authorList>
            <person name="Oxley P.R."/>
            <person name="Ji L."/>
            <person name="Fetter-Pruneda I."/>
            <person name="McKenzie S.K."/>
            <person name="Li C."/>
            <person name="Hu H."/>
            <person name="Zhang G."/>
            <person name="Kronauer D.J."/>
        </authorList>
    </citation>
    <scope>NUCLEOTIDE SEQUENCE [LARGE SCALE GENOMIC DNA]</scope>
</reference>
<dbReference type="EMBL" id="KK107152">
    <property type="protein sequence ID" value="EZA57123.1"/>
    <property type="molecule type" value="Genomic_DNA"/>
</dbReference>
<evidence type="ECO:0000256" key="1">
    <source>
        <dbReference type="SAM" id="MobiDB-lite"/>
    </source>
</evidence>
<gene>
    <name evidence="2" type="ORF">X777_01729</name>
</gene>
<sequence length="167" mass="18711">MAFMMPVVKNEWDIYKTNRSRRSSECSNPQACRSRKIKHFGVSSLMETEQNEEERSFVFYPVQKGCIIDRVKSKCLTSIGSAGGGRSSECRNGGERGEEGGESSCEFYANPVAGRNRLHRSVKSICADNASANGRDIVGAFSAVARDSYNVSFLHVDRIWSPDHYRR</sequence>
<proteinExistence type="predicted"/>
<accession>A0A026WMI9</accession>
<feature type="region of interest" description="Disordered" evidence="1">
    <location>
        <begin position="80"/>
        <end position="103"/>
    </location>
</feature>
<keyword evidence="3" id="KW-1185">Reference proteome</keyword>